<dbReference type="Gene3D" id="2.180.10.10">
    <property type="entry name" value="RHS repeat-associated core"/>
    <property type="match status" value="1"/>
</dbReference>
<protein>
    <submittedName>
        <fullName evidence="1">RHS repeat-associated protein</fullName>
    </submittedName>
</protein>
<sequence length="70" mass="7411">MSVDTGTGLTHVDVRQYDPELGQFISVDPLLQTGVGQTLNGYSYRVQNAATIAAPSGLGVSVPLRRPSHT</sequence>
<name>A0A8I0TN61_9ACTN</name>
<dbReference type="GeneID" id="86824976"/>
<accession>A0A8I0TN61</accession>
<evidence type="ECO:0000313" key="2">
    <source>
        <dbReference type="Proteomes" id="UP000629287"/>
    </source>
</evidence>
<dbReference type="Proteomes" id="UP000629287">
    <property type="component" value="Unassembled WGS sequence"/>
</dbReference>
<evidence type="ECO:0000313" key="1">
    <source>
        <dbReference type="EMBL" id="MBE1594169.1"/>
    </source>
</evidence>
<dbReference type="EMBL" id="JADBGF010000001">
    <property type="protein sequence ID" value="MBE1594169.1"/>
    <property type="molecule type" value="Genomic_DNA"/>
</dbReference>
<proteinExistence type="predicted"/>
<keyword evidence="2" id="KW-1185">Reference proteome</keyword>
<dbReference type="OrthoDB" id="291011at2"/>
<dbReference type="RefSeq" id="WP_037723767.1">
    <property type="nucleotide sequence ID" value="NZ_JADBGF010000001.1"/>
</dbReference>
<dbReference type="AlphaFoldDB" id="A0A8I0TN61"/>
<dbReference type="InterPro" id="IPR022385">
    <property type="entry name" value="Rhs_assc_core"/>
</dbReference>
<reference evidence="1 2" key="1">
    <citation type="submission" date="2020-10" db="EMBL/GenBank/DDBJ databases">
        <title>Sequencing the genomes of 1000 actinobacteria strains.</title>
        <authorList>
            <person name="Klenk H.-P."/>
        </authorList>
    </citation>
    <scope>NUCLEOTIDE SEQUENCE [LARGE SCALE GENOMIC DNA]</scope>
    <source>
        <strain evidence="1 2">DSM 41803</strain>
    </source>
</reference>
<dbReference type="NCBIfam" id="TIGR03696">
    <property type="entry name" value="Rhs_assc_core"/>
    <property type="match status" value="1"/>
</dbReference>
<gene>
    <name evidence="1" type="ORF">H4687_000298</name>
</gene>
<comment type="caution">
    <text evidence="1">The sequence shown here is derived from an EMBL/GenBank/DDBJ whole genome shotgun (WGS) entry which is preliminary data.</text>
</comment>
<organism evidence="1 2">
    <name type="scientific">Streptomyces stelliscabiei</name>
    <dbReference type="NCBI Taxonomy" id="146820"/>
    <lineage>
        <taxon>Bacteria</taxon>
        <taxon>Bacillati</taxon>
        <taxon>Actinomycetota</taxon>
        <taxon>Actinomycetes</taxon>
        <taxon>Kitasatosporales</taxon>
        <taxon>Streptomycetaceae</taxon>
        <taxon>Streptomyces</taxon>
    </lineage>
</organism>